<dbReference type="GO" id="GO:0016491">
    <property type="term" value="F:oxidoreductase activity"/>
    <property type="evidence" value="ECO:0007669"/>
    <property type="project" value="UniProtKB-KW"/>
</dbReference>
<proteinExistence type="inferred from homology"/>
<evidence type="ECO:0000313" key="6">
    <source>
        <dbReference type="Proteomes" id="UP001309876"/>
    </source>
</evidence>
<protein>
    <recommendedName>
        <fullName evidence="4">NmrA-like domain-containing protein</fullName>
    </recommendedName>
</protein>
<evidence type="ECO:0000259" key="4">
    <source>
        <dbReference type="Pfam" id="PF05368"/>
    </source>
</evidence>
<dbReference type="AlphaFoldDB" id="A0AAN7YGJ3"/>
<dbReference type="Proteomes" id="UP001309876">
    <property type="component" value="Unassembled WGS sequence"/>
</dbReference>
<dbReference type="InterPro" id="IPR008030">
    <property type="entry name" value="NmrA-like"/>
</dbReference>
<keyword evidence="6" id="KW-1185">Reference proteome</keyword>
<dbReference type="Gene3D" id="3.40.50.720">
    <property type="entry name" value="NAD(P)-binding Rossmann-like Domain"/>
    <property type="match status" value="1"/>
</dbReference>
<gene>
    <name evidence="5" type="ORF">LTR05_004480</name>
</gene>
<organism evidence="5 6">
    <name type="scientific">Lithohypha guttulata</name>
    <dbReference type="NCBI Taxonomy" id="1690604"/>
    <lineage>
        <taxon>Eukaryota</taxon>
        <taxon>Fungi</taxon>
        <taxon>Dikarya</taxon>
        <taxon>Ascomycota</taxon>
        <taxon>Pezizomycotina</taxon>
        <taxon>Eurotiomycetes</taxon>
        <taxon>Chaetothyriomycetidae</taxon>
        <taxon>Chaetothyriales</taxon>
        <taxon>Trichomeriaceae</taxon>
        <taxon>Lithohypha</taxon>
    </lineage>
</organism>
<dbReference type="InterPro" id="IPR051609">
    <property type="entry name" value="NmrA/Isoflavone_reductase-like"/>
</dbReference>
<dbReference type="Gene3D" id="3.90.25.10">
    <property type="entry name" value="UDP-galactose 4-epimerase, domain 1"/>
    <property type="match status" value="1"/>
</dbReference>
<dbReference type="PANTHER" id="PTHR47706">
    <property type="entry name" value="NMRA-LIKE FAMILY PROTEIN"/>
    <property type="match status" value="1"/>
</dbReference>
<dbReference type="SUPFAM" id="SSF51735">
    <property type="entry name" value="NAD(P)-binding Rossmann-fold domains"/>
    <property type="match status" value="1"/>
</dbReference>
<dbReference type="Pfam" id="PF05368">
    <property type="entry name" value="NmrA"/>
    <property type="match status" value="1"/>
</dbReference>
<keyword evidence="2" id="KW-0521">NADP</keyword>
<comment type="caution">
    <text evidence="5">The sequence shown here is derived from an EMBL/GenBank/DDBJ whole genome shotgun (WGS) entry which is preliminary data.</text>
</comment>
<accession>A0AAN7YGJ3</accession>
<dbReference type="InterPro" id="IPR036291">
    <property type="entry name" value="NAD(P)-bd_dom_sf"/>
</dbReference>
<comment type="similarity">
    <text evidence="1">Belongs to the NmrA-type oxidoreductase family. Isoflavone reductase subfamily.</text>
</comment>
<dbReference type="EMBL" id="JAVRRJ010000004">
    <property type="protein sequence ID" value="KAK5085200.1"/>
    <property type="molecule type" value="Genomic_DNA"/>
</dbReference>
<feature type="domain" description="NmrA-like" evidence="4">
    <location>
        <begin position="4"/>
        <end position="272"/>
    </location>
</feature>
<evidence type="ECO:0000256" key="1">
    <source>
        <dbReference type="ARBA" id="ARBA00005725"/>
    </source>
</evidence>
<evidence type="ECO:0000313" key="5">
    <source>
        <dbReference type="EMBL" id="KAK5085200.1"/>
    </source>
</evidence>
<sequence>MVNVAIAGGTSPTLGRLITEAILATKKHQVIILSRAKTQSQQDTTSNLQQADNDTKHGAPIKHVDYASIPSLANAFTTHNINILISVLKPLDPNKTITYHSNLLSACQSAQVRRFIMSDWSLAPASHAHVSILGHKAQLHELGKKHMLAAQQNDEFVVECCTIQNGGFLEYFVQGCGDLELQAGLEDDLMLEYIDIGNRKLVIPCVETGEPARVTMTSLRDIANFVAASLDLPRGVMTGQIGTAGWTGTFENVADVLKRLEPAVDVEKVYVTAEECGNKAEEYGQTFRAKIGKGDFDLVAFKGEMVAQMYAVLCGEEESGGISCGKMLNDLCSEAKTADFDELLRKAWQKC</sequence>
<dbReference type="PANTHER" id="PTHR47706:SF4">
    <property type="entry name" value="NMRA-LIKE DOMAIN-CONTAINING PROTEIN"/>
    <property type="match status" value="1"/>
</dbReference>
<keyword evidence="3" id="KW-0560">Oxidoreductase</keyword>
<name>A0AAN7YGJ3_9EURO</name>
<evidence type="ECO:0000256" key="3">
    <source>
        <dbReference type="ARBA" id="ARBA00023002"/>
    </source>
</evidence>
<reference evidence="5 6" key="1">
    <citation type="submission" date="2023-08" db="EMBL/GenBank/DDBJ databases">
        <title>Black Yeasts Isolated from many extreme environments.</title>
        <authorList>
            <person name="Coleine C."/>
            <person name="Stajich J.E."/>
            <person name="Selbmann L."/>
        </authorList>
    </citation>
    <scope>NUCLEOTIDE SEQUENCE [LARGE SCALE GENOMIC DNA]</scope>
    <source>
        <strain evidence="5 6">CCFEE 5910</strain>
    </source>
</reference>
<evidence type="ECO:0000256" key="2">
    <source>
        <dbReference type="ARBA" id="ARBA00022857"/>
    </source>
</evidence>